<proteinExistence type="predicted"/>
<evidence type="ECO:0000259" key="1">
    <source>
        <dbReference type="Pfam" id="PF24298"/>
    </source>
</evidence>
<accession>A0A540VHU3</accession>
<dbReference type="OrthoDB" id="165082at2"/>
<dbReference type="InterPro" id="IPR055905">
    <property type="entry name" value="DUF7482"/>
</dbReference>
<dbReference type="RefSeq" id="WP_141609483.1">
    <property type="nucleotide sequence ID" value="NZ_VIGC02000008.1"/>
</dbReference>
<comment type="caution">
    <text evidence="2">The sequence shown here is derived from an EMBL/GenBank/DDBJ whole genome shotgun (WGS) entry which is preliminary data.</text>
</comment>
<evidence type="ECO:0000313" key="2">
    <source>
        <dbReference type="EMBL" id="TQE96338.1"/>
    </source>
</evidence>
<protein>
    <recommendedName>
        <fullName evidence="1">DUF7482 domain-containing protein</fullName>
    </recommendedName>
</protein>
<feature type="domain" description="DUF7482" evidence="1">
    <location>
        <begin position="42"/>
        <end position="170"/>
    </location>
</feature>
<dbReference type="Proteomes" id="UP000317371">
    <property type="component" value="Unassembled WGS sequence"/>
</dbReference>
<dbReference type="AlphaFoldDB" id="A0A540VHU3"/>
<name>A0A540VHU3_9CHLR</name>
<evidence type="ECO:0000313" key="3">
    <source>
        <dbReference type="Proteomes" id="UP000317371"/>
    </source>
</evidence>
<organism evidence="2 3">
    <name type="scientific">Litorilinea aerophila</name>
    <dbReference type="NCBI Taxonomy" id="1204385"/>
    <lineage>
        <taxon>Bacteria</taxon>
        <taxon>Bacillati</taxon>
        <taxon>Chloroflexota</taxon>
        <taxon>Caldilineae</taxon>
        <taxon>Caldilineales</taxon>
        <taxon>Caldilineaceae</taxon>
        <taxon>Litorilinea</taxon>
    </lineage>
</organism>
<dbReference type="Pfam" id="PF24298">
    <property type="entry name" value="DUF7482"/>
    <property type="match status" value="1"/>
</dbReference>
<dbReference type="InParanoid" id="A0A540VHU3"/>
<sequence length="171" mass="18193">MGRNLVVTALIAVLMAGFVLAYRGRLPLTQPTIPTVVGYAAGQEIRFIHTEASDAEIAQVLTDMVGSPVLVVPALAQTPPALRGRVYVFTNGVRGGGPLDYQPDVFDGPPGTPEYRPLREIVLVTWQPEARPRVLTDAAQVLDAAAAGQVTLEATGVVVNMPFVTWPGGHR</sequence>
<gene>
    <name evidence="2" type="ORF">FKZ61_07545</name>
</gene>
<dbReference type="EMBL" id="VIGC01000008">
    <property type="protein sequence ID" value="TQE96338.1"/>
    <property type="molecule type" value="Genomic_DNA"/>
</dbReference>
<keyword evidence="3" id="KW-1185">Reference proteome</keyword>
<reference evidence="2 3" key="1">
    <citation type="submission" date="2019-06" db="EMBL/GenBank/DDBJ databases">
        <title>Genome sequence of Litorilinea aerophila BAA-2444.</title>
        <authorList>
            <person name="Maclea K.S."/>
            <person name="Maurais E.G."/>
            <person name="Iannazzi L.C."/>
        </authorList>
    </citation>
    <scope>NUCLEOTIDE SEQUENCE [LARGE SCALE GENOMIC DNA]</scope>
    <source>
        <strain evidence="2 3">ATCC BAA-2444</strain>
    </source>
</reference>